<accession>A0A292PWC7</accession>
<dbReference type="AlphaFoldDB" id="A0A292PWC7"/>
<protein>
    <recommendedName>
        <fullName evidence="4">FAD-binding PCMH-type domain-containing protein</fullName>
    </recommendedName>
</protein>
<dbReference type="Pfam" id="PF01565">
    <property type="entry name" value="FAD_binding_4"/>
    <property type="match status" value="1"/>
</dbReference>
<evidence type="ECO:0000259" key="4">
    <source>
        <dbReference type="PROSITE" id="PS51387"/>
    </source>
</evidence>
<evidence type="ECO:0000313" key="6">
    <source>
        <dbReference type="Proteomes" id="UP001412239"/>
    </source>
</evidence>
<feature type="domain" description="FAD-binding PCMH-type" evidence="4">
    <location>
        <begin position="77"/>
        <end position="257"/>
    </location>
</feature>
<gene>
    <name evidence="5" type="ORF">GSTUAT00005053001</name>
</gene>
<dbReference type="SUPFAM" id="SSF56176">
    <property type="entry name" value="FAD-binding/transporter-associated domain-like"/>
    <property type="match status" value="1"/>
</dbReference>
<evidence type="ECO:0000313" key="5">
    <source>
        <dbReference type="EMBL" id="CUS10780.1"/>
    </source>
</evidence>
<keyword evidence="2" id="KW-0560">Oxidoreductase</keyword>
<feature type="signal peptide" evidence="3">
    <location>
        <begin position="1"/>
        <end position="19"/>
    </location>
</feature>
<dbReference type="Gene3D" id="3.30.465.10">
    <property type="match status" value="2"/>
</dbReference>
<dbReference type="InterPro" id="IPR016169">
    <property type="entry name" value="FAD-bd_PCMH_sub2"/>
</dbReference>
<keyword evidence="6" id="KW-1185">Reference proteome</keyword>
<dbReference type="InterPro" id="IPR016166">
    <property type="entry name" value="FAD-bd_PCMH"/>
</dbReference>
<reference evidence="5" key="1">
    <citation type="submission" date="2015-10" db="EMBL/GenBank/DDBJ databases">
        <authorList>
            <person name="Regsiter A."/>
            <person name="william w."/>
        </authorList>
    </citation>
    <scope>NUCLEOTIDE SEQUENCE</scope>
    <source>
        <strain evidence="5">Montdore</strain>
    </source>
</reference>
<organism evidence="5 6">
    <name type="scientific">Tuber aestivum</name>
    <name type="common">summer truffle</name>
    <dbReference type="NCBI Taxonomy" id="59557"/>
    <lineage>
        <taxon>Eukaryota</taxon>
        <taxon>Fungi</taxon>
        <taxon>Dikarya</taxon>
        <taxon>Ascomycota</taxon>
        <taxon>Pezizomycotina</taxon>
        <taxon>Pezizomycetes</taxon>
        <taxon>Pezizales</taxon>
        <taxon>Tuberaceae</taxon>
        <taxon>Tuber</taxon>
    </lineage>
</organism>
<feature type="chain" id="PRO_5012245680" description="FAD-binding PCMH-type domain-containing protein" evidence="3">
    <location>
        <begin position="20"/>
        <end position="530"/>
    </location>
</feature>
<comment type="similarity">
    <text evidence="1">Belongs to the oxygen-dependent FAD-linked oxidoreductase family.</text>
</comment>
<dbReference type="PANTHER" id="PTHR13878">
    <property type="entry name" value="GULONOLACTONE OXIDASE"/>
    <property type="match status" value="1"/>
</dbReference>
<dbReference type="GO" id="GO:0016491">
    <property type="term" value="F:oxidoreductase activity"/>
    <property type="evidence" value="ECO:0007669"/>
    <property type="project" value="UniProtKB-KW"/>
</dbReference>
<dbReference type="InterPro" id="IPR006094">
    <property type="entry name" value="Oxid_FAD_bind_N"/>
</dbReference>
<dbReference type="PROSITE" id="PS51387">
    <property type="entry name" value="FAD_PCMH"/>
    <property type="match status" value="1"/>
</dbReference>
<name>A0A292PWC7_9PEZI</name>
<proteinExistence type="inferred from homology"/>
<evidence type="ECO:0000256" key="2">
    <source>
        <dbReference type="ARBA" id="ARBA00023002"/>
    </source>
</evidence>
<evidence type="ECO:0000256" key="1">
    <source>
        <dbReference type="ARBA" id="ARBA00005466"/>
    </source>
</evidence>
<evidence type="ECO:0000256" key="3">
    <source>
        <dbReference type="SAM" id="SignalP"/>
    </source>
</evidence>
<dbReference type="InterPro" id="IPR050432">
    <property type="entry name" value="FAD-linked_Oxidoreductases_BP"/>
</dbReference>
<dbReference type="EMBL" id="LN891038">
    <property type="protein sequence ID" value="CUS10780.1"/>
    <property type="molecule type" value="Genomic_DNA"/>
</dbReference>
<keyword evidence="3" id="KW-0732">Signal</keyword>
<sequence>MRASFVSALLGLFALSGAAQTSDEYPDATGTIASQSNCRCFPGDPCWPSTQKWGELNATRRILESCDPFMPVDSPCHIGAYVRYAINVTEPADIIAGIEFAKKNNVRLVIRNTGHDFIGKSSGPGSLSLWTHHLKDIEYIPEYKSEAYHGPALKVAAGVQGIEAYTVADKNGVVVVGGVCPSVGIAGGYTQGGGVSILAGKYGLGADQTLEFEVVTGEGKHVNASKTENTDLYWALSGGGGGTYGVVTSMTVKAHKDAPMTVARYSFGTSTAGASLDNYYDAFDFLHQMAPGYFDRGGYSFNIYSKGSPSLGYFFGPEWTPEDTAAFFQPWVERLESLGVQYSLNITEYPGYLTAYNSINNIADVGASQSGGRIIPKDIILNKRAQYIQVIKTIIEDGASLVEVVAHPTLEVAGNPDNSVLPAWRDSAIFLMTTTPWNDTAEWSQALEGQKTITKWEGLLRELAPESGAYMNEADANEPNFQREFYGENYAELLGIKNRYDPDGIFYALTAVGSDTWTQSPDGRLCKTNP</sequence>
<dbReference type="Pfam" id="PF08031">
    <property type="entry name" value="BBE"/>
    <property type="match status" value="1"/>
</dbReference>
<dbReference type="Proteomes" id="UP001412239">
    <property type="component" value="Unassembled WGS sequence"/>
</dbReference>
<dbReference type="PANTHER" id="PTHR13878:SF91">
    <property type="entry name" value="FAD BINDING DOMAIN PROTEIN (AFU_ORTHOLOGUE AFUA_6G12070)-RELATED"/>
    <property type="match status" value="1"/>
</dbReference>
<dbReference type="Gene3D" id="3.40.462.20">
    <property type="match status" value="1"/>
</dbReference>
<dbReference type="InterPro" id="IPR036318">
    <property type="entry name" value="FAD-bd_PCMH-like_sf"/>
</dbReference>
<dbReference type="InterPro" id="IPR012951">
    <property type="entry name" value="BBE"/>
</dbReference>
<dbReference type="GO" id="GO:0071949">
    <property type="term" value="F:FAD binding"/>
    <property type="evidence" value="ECO:0007669"/>
    <property type="project" value="InterPro"/>
</dbReference>